<sequence>MDTRLILAGLLLTAAAPTGALPPAASFEQKVVAIMSAGGSADLIQSRLDRVGATQPLTPDQQVAIEALGALVRGKTKPNGLSVAEAEAFAVRHPGSPASAFLVAEAALANNDPQRSADTLVAAAAHAGSLIQLISPTAVSKLADELDALSDRDRTAALAKALLYGNWARGSPSLRSFLALTAIRNELAAGRLERARALLVVIKSPATFHEFLIDERLAPLRVDVERIAGSHLEHAWQDYLVGARTDWVSRGDAISAAAYVEALKQANQYEALADAFLPRFLKGYNCPSDLVARTIGADLADSLGRAGRWAKSDDVIRRSGGVSPAIYAATLLERGNFGQAEALLSRSLKAAALPKSKTDEKALAWLQGAESCAAYRGGRPATVTYDPALLDISPRLFVLLCLDRAPEAQAALIAALSSEDERADALRWVQPFKDQPAQSKFREAMNTKIRALQREPSVIEAVSRYGRILDWPFTSAAPQNSDAAALRSTNAWQCGQQSDWQAAIPNVESIHLPDSQP</sequence>
<dbReference type="RefSeq" id="WP_249846572.1">
    <property type="nucleotide sequence ID" value="NZ_JAMGBD010000001.1"/>
</dbReference>
<dbReference type="EMBL" id="JAMGBD010000001">
    <property type="protein sequence ID" value="MCL6682615.1"/>
    <property type="molecule type" value="Genomic_DNA"/>
</dbReference>
<accession>A0ABT0RJ35</accession>
<feature type="chain" id="PRO_5047293084" evidence="1">
    <location>
        <begin position="21"/>
        <end position="517"/>
    </location>
</feature>
<dbReference type="Proteomes" id="UP001165363">
    <property type="component" value="Unassembled WGS sequence"/>
</dbReference>
<evidence type="ECO:0000256" key="1">
    <source>
        <dbReference type="SAM" id="SignalP"/>
    </source>
</evidence>
<organism evidence="2 3">
    <name type="scientific">Sphingomonas alba</name>
    <dbReference type="NCBI Taxonomy" id="2908208"/>
    <lineage>
        <taxon>Bacteria</taxon>
        <taxon>Pseudomonadati</taxon>
        <taxon>Pseudomonadota</taxon>
        <taxon>Alphaproteobacteria</taxon>
        <taxon>Sphingomonadales</taxon>
        <taxon>Sphingomonadaceae</taxon>
        <taxon>Sphingomonas</taxon>
    </lineage>
</organism>
<evidence type="ECO:0000313" key="2">
    <source>
        <dbReference type="EMBL" id="MCL6682615.1"/>
    </source>
</evidence>
<evidence type="ECO:0000313" key="3">
    <source>
        <dbReference type="Proteomes" id="UP001165363"/>
    </source>
</evidence>
<keyword evidence="3" id="KW-1185">Reference proteome</keyword>
<protein>
    <submittedName>
        <fullName evidence="2">Uncharacterized protein</fullName>
    </submittedName>
</protein>
<name>A0ABT0RJ35_9SPHN</name>
<reference evidence="2" key="1">
    <citation type="submission" date="2022-05" db="EMBL/GenBank/DDBJ databases">
        <authorList>
            <person name="Jo J.-H."/>
            <person name="Im W.-T."/>
        </authorList>
    </citation>
    <scope>NUCLEOTIDE SEQUENCE</scope>
    <source>
        <strain evidence="2">SE158</strain>
    </source>
</reference>
<gene>
    <name evidence="2" type="ORF">LZ536_01695</name>
</gene>
<feature type="signal peptide" evidence="1">
    <location>
        <begin position="1"/>
        <end position="20"/>
    </location>
</feature>
<proteinExistence type="predicted"/>
<comment type="caution">
    <text evidence="2">The sequence shown here is derived from an EMBL/GenBank/DDBJ whole genome shotgun (WGS) entry which is preliminary data.</text>
</comment>
<keyword evidence="1" id="KW-0732">Signal</keyword>